<organism evidence="7 8">
    <name type="scientific">Blastochloris viridis</name>
    <name type="common">Rhodopseudomonas viridis</name>
    <dbReference type="NCBI Taxonomy" id="1079"/>
    <lineage>
        <taxon>Bacteria</taxon>
        <taxon>Pseudomonadati</taxon>
        <taxon>Pseudomonadota</taxon>
        <taxon>Alphaproteobacteria</taxon>
        <taxon>Hyphomicrobiales</taxon>
        <taxon>Blastochloridaceae</taxon>
        <taxon>Blastochloris</taxon>
    </lineage>
</organism>
<reference evidence="7 8" key="1">
    <citation type="journal article" date="2017" name="Nat. Commun.">
        <title>In situ click chemistry generation of cyclooxygenase-2 inhibitors.</title>
        <authorList>
            <person name="Bhardwaj A."/>
            <person name="Kaur J."/>
            <person name="Wuest M."/>
            <person name="Wuest F."/>
        </authorList>
    </citation>
    <scope>NUCLEOTIDE SEQUENCE [LARGE SCALE GENOMIC DNA]</scope>
    <source>
        <strain evidence="7">S2_018_000_R2_106</strain>
    </source>
</reference>
<dbReference type="GO" id="GO:1904680">
    <property type="term" value="F:peptide transmembrane transporter activity"/>
    <property type="evidence" value="ECO:0007669"/>
    <property type="project" value="TreeGrafter"/>
</dbReference>
<comment type="caution">
    <text evidence="7">The sequence shown here is derived from an EMBL/GenBank/DDBJ whole genome shotgun (WGS) entry which is preliminary data.</text>
</comment>
<evidence type="ECO:0000313" key="8">
    <source>
        <dbReference type="Proteomes" id="UP000320948"/>
    </source>
</evidence>
<dbReference type="PANTHER" id="PTHR30290">
    <property type="entry name" value="PERIPLASMIC BINDING COMPONENT OF ABC TRANSPORTER"/>
    <property type="match status" value="1"/>
</dbReference>
<dbReference type="Gene3D" id="3.40.190.10">
    <property type="entry name" value="Periplasmic binding protein-like II"/>
    <property type="match status" value="1"/>
</dbReference>
<proteinExistence type="inferred from homology"/>
<dbReference type="Proteomes" id="UP000320948">
    <property type="component" value="Unassembled WGS sequence"/>
</dbReference>
<comment type="subcellular location">
    <subcellularLocation>
        <location evidence="1">Periplasm</location>
    </subcellularLocation>
</comment>
<keyword evidence="3" id="KW-0813">Transport</keyword>
<gene>
    <name evidence="7" type="ORF">DI628_05215</name>
</gene>
<dbReference type="CDD" id="cd00995">
    <property type="entry name" value="PBP2_NikA_DppA_OppA_like"/>
    <property type="match status" value="1"/>
</dbReference>
<dbReference type="InterPro" id="IPR039424">
    <property type="entry name" value="SBP_5"/>
</dbReference>
<sequence length="496" mass="53411">MSVKYQFAAFLLSSFMGACVANVAHAAAPHAQPKGLTVAVASAPRTLNPATTTDAAGARLLQLTHPALLRWSQNYQPEGLLAQGCSQPQPTRVECTLRSGQTFLDGAPLTATAVAAWYKTLQANPLSPFAQLKDVSVTAPTATQLVLQLPSPTLGFAGILTEIPIANPQNPAIGAGPYQFVAHDTLGAVTLATSRTDLPATLTFTPLSDATTRLIKLKKGEVDIVYNDVAPQLVDWAKHQGFAVQSVPGTSYSYLGLNLQHPQLKNPLVREAMALALNRAAIRKYVLGDMAEPASTLLPPGHPAAFNAPEEPFAPFDAENLLDEADLMRGPDNLRFRITLLTSTDPFSQRVSQVIQQQLEKVGIGVTLRPTEWASFYDTVKKGNFDMVMLAWTGELPPSFYHQAFHSTQVPPVGLNRGRLNDPQTDMLTHSILSAPTVQAQTVATLATQQYLAKVRPYLPLYRRHQILITKPTVTGCTVPPSGAYTGLLSCRTVAP</sequence>
<evidence type="ECO:0000256" key="5">
    <source>
        <dbReference type="SAM" id="SignalP"/>
    </source>
</evidence>
<feature type="signal peptide" evidence="5">
    <location>
        <begin position="1"/>
        <end position="26"/>
    </location>
</feature>
<dbReference type="InterPro" id="IPR000914">
    <property type="entry name" value="SBP_5_dom"/>
</dbReference>
<dbReference type="AlphaFoldDB" id="A0A6N4RAV7"/>
<comment type="similarity">
    <text evidence="2">Belongs to the bacterial solute-binding protein 5 family.</text>
</comment>
<dbReference type="GO" id="GO:0015833">
    <property type="term" value="P:peptide transport"/>
    <property type="evidence" value="ECO:0007669"/>
    <property type="project" value="TreeGrafter"/>
</dbReference>
<dbReference type="EMBL" id="VAFM01000001">
    <property type="protein sequence ID" value="TKW62021.1"/>
    <property type="molecule type" value="Genomic_DNA"/>
</dbReference>
<feature type="domain" description="Solute-binding protein family 5" evidence="6">
    <location>
        <begin position="80"/>
        <end position="408"/>
    </location>
</feature>
<evidence type="ECO:0000256" key="2">
    <source>
        <dbReference type="ARBA" id="ARBA00005695"/>
    </source>
</evidence>
<dbReference type="PANTHER" id="PTHR30290:SF10">
    <property type="entry name" value="PERIPLASMIC OLIGOPEPTIDE-BINDING PROTEIN-RELATED"/>
    <property type="match status" value="1"/>
</dbReference>
<dbReference type="PROSITE" id="PS51257">
    <property type="entry name" value="PROKAR_LIPOPROTEIN"/>
    <property type="match status" value="1"/>
</dbReference>
<accession>A0A6N4RAV7</accession>
<dbReference type="GO" id="GO:0043190">
    <property type="term" value="C:ATP-binding cassette (ABC) transporter complex"/>
    <property type="evidence" value="ECO:0007669"/>
    <property type="project" value="InterPro"/>
</dbReference>
<evidence type="ECO:0000256" key="3">
    <source>
        <dbReference type="ARBA" id="ARBA00022448"/>
    </source>
</evidence>
<dbReference type="Pfam" id="PF00496">
    <property type="entry name" value="SBP_bac_5"/>
    <property type="match status" value="1"/>
</dbReference>
<evidence type="ECO:0000256" key="4">
    <source>
        <dbReference type="ARBA" id="ARBA00022729"/>
    </source>
</evidence>
<evidence type="ECO:0000259" key="6">
    <source>
        <dbReference type="Pfam" id="PF00496"/>
    </source>
</evidence>
<name>A0A6N4RAV7_BLAVI</name>
<protein>
    <submittedName>
        <fullName evidence="7">ABC transporter substrate-binding protein</fullName>
    </submittedName>
</protein>
<dbReference type="GO" id="GO:0030288">
    <property type="term" value="C:outer membrane-bounded periplasmic space"/>
    <property type="evidence" value="ECO:0007669"/>
    <property type="project" value="UniProtKB-ARBA"/>
</dbReference>
<dbReference type="SUPFAM" id="SSF53850">
    <property type="entry name" value="Periplasmic binding protein-like II"/>
    <property type="match status" value="1"/>
</dbReference>
<feature type="chain" id="PRO_5027033329" evidence="5">
    <location>
        <begin position="27"/>
        <end position="496"/>
    </location>
</feature>
<evidence type="ECO:0000313" key="7">
    <source>
        <dbReference type="EMBL" id="TKW62021.1"/>
    </source>
</evidence>
<dbReference type="PIRSF" id="PIRSF002741">
    <property type="entry name" value="MppA"/>
    <property type="match status" value="1"/>
</dbReference>
<dbReference type="Gene3D" id="3.10.105.10">
    <property type="entry name" value="Dipeptide-binding Protein, Domain 3"/>
    <property type="match status" value="1"/>
</dbReference>
<evidence type="ECO:0000256" key="1">
    <source>
        <dbReference type="ARBA" id="ARBA00004418"/>
    </source>
</evidence>
<keyword evidence="4 5" id="KW-0732">Signal</keyword>
<dbReference type="InterPro" id="IPR030678">
    <property type="entry name" value="Peptide/Ni-bd"/>
</dbReference>